<feature type="region of interest" description="Disordered" evidence="1">
    <location>
        <begin position="1"/>
        <end position="32"/>
    </location>
</feature>
<evidence type="ECO:0000313" key="2">
    <source>
        <dbReference type="EMBL" id="JAD15858.1"/>
    </source>
</evidence>
<name>A0A0A8XSW4_ARUDO</name>
<reference evidence="2" key="1">
    <citation type="submission" date="2014-09" db="EMBL/GenBank/DDBJ databases">
        <authorList>
            <person name="Magalhaes I.L.F."/>
            <person name="Oliveira U."/>
            <person name="Santos F.R."/>
            <person name="Vidigal T.H.D.A."/>
            <person name="Brescovit A.D."/>
            <person name="Santos A.J."/>
        </authorList>
    </citation>
    <scope>NUCLEOTIDE SEQUENCE</scope>
    <source>
        <tissue evidence="2">Shoot tissue taken approximately 20 cm above the soil surface</tissue>
    </source>
</reference>
<evidence type="ECO:0000256" key="1">
    <source>
        <dbReference type="SAM" id="MobiDB-lite"/>
    </source>
</evidence>
<reference evidence="2" key="2">
    <citation type="journal article" date="2015" name="Data Brief">
        <title>Shoot transcriptome of the giant reed, Arundo donax.</title>
        <authorList>
            <person name="Barrero R.A."/>
            <person name="Guerrero F.D."/>
            <person name="Moolhuijzen P."/>
            <person name="Goolsby J.A."/>
            <person name="Tidwell J."/>
            <person name="Bellgard S.E."/>
            <person name="Bellgard M.I."/>
        </authorList>
    </citation>
    <scope>NUCLEOTIDE SEQUENCE</scope>
    <source>
        <tissue evidence="2">Shoot tissue taken approximately 20 cm above the soil surface</tissue>
    </source>
</reference>
<protein>
    <submittedName>
        <fullName evidence="2">Uncharacterized protein</fullName>
    </submittedName>
</protein>
<accession>A0A0A8XSW4</accession>
<organism evidence="2">
    <name type="scientific">Arundo donax</name>
    <name type="common">Giant reed</name>
    <name type="synonym">Donax arundinaceus</name>
    <dbReference type="NCBI Taxonomy" id="35708"/>
    <lineage>
        <taxon>Eukaryota</taxon>
        <taxon>Viridiplantae</taxon>
        <taxon>Streptophyta</taxon>
        <taxon>Embryophyta</taxon>
        <taxon>Tracheophyta</taxon>
        <taxon>Spermatophyta</taxon>
        <taxon>Magnoliopsida</taxon>
        <taxon>Liliopsida</taxon>
        <taxon>Poales</taxon>
        <taxon>Poaceae</taxon>
        <taxon>PACMAD clade</taxon>
        <taxon>Arundinoideae</taxon>
        <taxon>Arundineae</taxon>
        <taxon>Arundo</taxon>
    </lineage>
</organism>
<proteinExistence type="predicted"/>
<dbReference type="EMBL" id="GBRH01282037">
    <property type="protein sequence ID" value="JAD15858.1"/>
    <property type="molecule type" value="Transcribed_RNA"/>
</dbReference>
<sequence length="32" mass="3495">MNTRDSCNTPFMHAHKQHNSSSKTVLGGIHAS</sequence>
<dbReference type="AlphaFoldDB" id="A0A0A8XSW4"/>